<keyword evidence="2 7" id="KW-0819">tRNA processing</keyword>
<keyword evidence="11" id="KW-1185">Reference proteome</keyword>
<dbReference type="GO" id="GO:0000049">
    <property type="term" value="F:tRNA binding"/>
    <property type="evidence" value="ECO:0007669"/>
    <property type="project" value="UniProtKB-UniRule"/>
</dbReference>
<dbReference type="STRING" id="1118202.SAMN05443429_10425"/>
<evidence type="ECO:0000256" key="4">
    <source>
        <dbReference type="ARBA" id="ARBA00022759"/>
    </source>
</evidence>
<keyword evidence="3 7" id="KW-0540">Nuclease</keyword>
<dbReference type="NCBIfam" id="TIGR00188">
    <property type="entry name" value="rnpA"/>
    <property type="match status" value="1"/>
</dbReference>
<dbReference type="InterPro" id="IPR020539">
    <property type="entry name" value="RNase_P_CS"/>
</dbReference>
<sequence length="130" mass="14900">MTDRGYKRSEKLKGKSGIDRLFREGKWHTGGSLRVIVLPDEGGKMPKVGVSVSKKFLKKAVDRNRAKRLLRETYRLNKALFLEAFGVSSSMLFWVSRKLPKNQAEVEVDFIKLCEKIKRQKAAEEDETNA</sequence>
<comment type="catalytic activity">
    <reaction evidence="7">
        <text>Endonucleolytic cleavage of RNA, removing 5'-extranucleotides from tRNA precursor.</text>
        <dbReference type="EC" id="3.1.26.5"/>
    </reaction>
</comment>
<dbReference type="SUPFAM" id="SSF54211">
    <property type="entry name" value="Ribosomal protein S5 domain 2-like"/>
    <property type="match status" value="1"/>
</dbReference>
<comment type="similarity">
    <text evidence="7">Belongs to the RnpA family.</text>
</comment>
<evidence type="ECO:0000256" key="5">
    <source>
        <dbReference type="ARBA" id="ARBA00022801"/>
    </source>
</evidence>
<dbReference type="PANTHER" id="PTHR33992:SF1">
    <property type="entry name" value="RIBONUCLEASE P PROTEIN COMPONENT"/>
    <property type="match status" value="1"/>
</dbReference>
<evidence type="ECO:0000313" key="12">
    <source>
        <dbReference type="Proteomes" id="UP000593605"/>
    </source>
</evidence>
<comment type="subunit">
    <text evidence="7">Consists of a catalytic RNA component (M1 or rnpB) and a protein subunit.</text>
</comment>
<dbReference type="GO" id="GO:0001682">
    <property type="term" value="P:tRNA 5'-leader removal"/>
    <property type="evidence" value="ECO:0007669"/>
    <property type="project" value="UniProtKB-UniRule"/>
</dbReference>
<evidence type="ECO:0000256" key="3">
    <source>
        <dbReference type="ARBA" id="ARBA00022722"/>
    </source>
</evidence>
<dbReference type="EMBL" id="FQYI01000004">
    <property type="protein sequence ID" value="SHI74246.1"/>
    <property type="molecule type" value="Genomic_DNA"/>
</dbReference>
<proteinExistence type="inferred from homology"/>
<name>A0A1M6DLV7_9FLAO</name>
<keyword evidence="4 7" id="KW-0255">Endonuclease</keyword>
<evidence type="ECO:0000256" key="6">
    <source>
        <dbReference type="ARBA" id="ARBA00022884"/>
    </source>
</evidence>
<dbReference type="InterPro" id="IPR000100">
    <property type="entry name" value="RNase_P"/>
</dbReference>
<evidence type="ECO:0000313" key="9">
    <source>
        <dbReference type="EMBL" id="QOR73297.1"/>
    </source>
</evidence>
<evidence type="ECO:0000256" key="1">
    <source>
        <dbReference type="ARBA" id="ARBA00002663"/>
    </source>
</evidence>
<evidence type="ECO:0000313" key="10">
    <source>
        <dbReference type="EMBL" id="SHI74246.1"/>
    </source>
</evidence>
<dbReference type="AlphaFoldDB" id="A0A1M6DLV7"/>
<dbReference type="GO" id="GO:0030677">
    <property type="term" value="C:ribonuclease P complex"/>
    <property type="evidence" value="ECO:0007669"/>
    <property type="project" value="TreeGrafter"/>
</dbReference>
<dbReference type="RefSeq" id="WP_073179020.1">
    <property type="nucleotide sequence ID" value="NZ_CP063145.1"/>
</dbReference>
<dbReference type="InterPro" id="IPR020568">
    <property type="entry name" value="Ribosomal_Su5_D2-typ_SF"/>
</dbReference>
<dbReference type="Proteomes" id="UP000593605">
    <property type="component" value="Chromosome"/>
</dbReference>
<dbReference type="GO" id="GO:0004526">
    <property type="term" value="F:ribonuclease P activity"/>
    <property type="evidence" value="ECO:0007669"/>
    <property type="project" value="UniProtKB-UniRule"/>
</dbReference>
<dbReference type="InterPro" id="IPR014721">
    <property type="entry name" value="Ribsml_uS5_D2-typ_fold_subgr"/>
</dbReference>
<dbReference type="PANTHER" id="PTHR33992">
    <property type="entry name" value="RIBONUCLEASE P PROTEIN COMPONENT"/>
    <property type="match status" value="1"/>
</dbReference>
<keyword evidence="5 7" id="KW-0378">Hydrolase</keyword>
<organism evidence="10 11">
    <name type="scientific">Cruoricaptor ignavus</name>
    <dbReference type="NCBI Taxonomy" id="1118202"/>
    <lineage>
        <taxon>Bacteria</taxon>
        <taxon>Pseudomonadati</taxon>
        <taxon>Bacteroidota</taxon>
        <taxon>Flavobacteriia</taxon>
        <taxon>Flavobacteriales</taxon>
        <taxon>Weeksellaceae</taxon>
        <taxon>Cruoricaptor</taxon>
    </lineage>
</organism>
<dbReference type="PROSITE" id="PS00648">
    <property type="entry name" value="RIBONUCLEASE_P"/>
    <property type="match status" value="1"/>
</dbReference>
<dbReference type="Gene3D" id="3.30.230.10">
    <property type="match status" value="1"/>
</dbReference>
<accession>A0A1M6DLV7</accession>
<dbReference type="EC" id="3.1.26.5" evidence="7 8"/>
<dbReference type="OrthoDB" id="1524972at2"/>
<reference evidence="10 11" key="1">
    <citation type="submission" date="2016-11" db="EMBL/GenBank/DDBJ databases">
        <authorList>
            <person name="Jaros S."/>
            <person name="Januszkiewicz K."/>
            <person name="Wedrychowicz H."/>
        </authorList>
    </citation>
    <scope>NUCLEOTIDE SEQUENCE [LARGE SCALE GENOMIC DNA]</scope>
    <source>
        <strain evidence="10 11">DSM 25479</strain>
    </source>
</reference>
<evidence type="ECO:0000256" key="2">
    <source>
        <dbReference type="ARBA" id="ARBA00022694"/>
    </source>
</evidence>
<dbReference type="Proteomes" id="UP000184335">
    <property type="component" value="Unassembled WGS sequence"/>
</dbReference>
<dbReference type="HAMAP" id="MF_00227">
    <property type="entry name" value="RNase_P"/>
    <property type="match status" value="1"/>
</dbReference>
<reference evidence="9 12" key="2">
    <citation type="submission" date="2020-10" db="EMBL/GenBank/DDBJ databases">
        <title>Complete genome of Cruoricapor ignavus strain M1214 isolated from the blood culture of a febrile patient.</title>
        <authorList>
            <person name="Guglielmino C.J.D."/>
        </authorList>
    </citation>
    <scope>NUCLEOTIDE SEQUENCE [LARGE SCALE GENOMIC DNA]</scope>
    <source>
        <strain evidence="9 12">M1214</strain>
    </source>
</reference>
<keyword evidence="6 7" id="KW-0694">RNA-binding</keyword>
<dbReference type="KEGG" id="civ:IMZ16_07100"/>
<dbReference type="GO" id="GO:0042781">
    <property type="term" value="F:3'-tRNA processing endoribonuclease activity"/>
    <property type="evidence" value="ECO:0007669"/>
    <property type="project" value="TreeGrafter"/>
</dbReference>
<protein>
    <recommendedName>
        <fullName evidence="7 8">Ribonuclease P protein component</fullName>
        <shortName evidence="7">RNase P protein</shortName>
        <shortName evidence="7">RNaseP protein</shortName>
        <ecNumber evidence="7 8">3.1.26.5</ecNumber>
    </recommendedName>
    <alternativeName>
        <fullName evidence="7">Protein C5</fullName>
    </alternativeName>
</protein>
<dbReference type="Pfam" id="PF00825">
    <property type="entry name" value="Ribonuclease_P"/>
    <property type="match status" value="1"/>
</dbReference>
<evidence type="ECO:0000256" key="8">
    <source>
        <dbReference type="NCBIfam" id="TIGR00188"/>
    </source>
</evidence>
<evidence type="ECO:0000313" key="11">
    <source>
        <dbReference type="Proteomes" id="UP000184335"/>
    </source>
</evidence>
<evidence type="ECO:0000256" key="7">
    <source>
        <dbReference type="HAMAP-Rule" id="MF_00227"/>
    </source>
</evidence>
<dbReference type="EMBL" id="CP063145">
    <property type="protein sequence ID" value="QOR73297.1"/>
    <property type="molecule type" value="Genomic_DNA"/>
</dbReference>
<gene>
    <name evidence="7 9" type="primary">rnpA</name>
    <name evidence="9" type="ORF">IMZ16_07100</name>
    <name evidence="10" type="ORF">SAMN05443429_10425</name>
</gene>
<comment type="function">
    <text evidence="1 7">RNaseP catalyzes the removal of the 5'-leader sequence from pre-tRNA to produce the mature 5'-terminus. It can also cleave other RNA substrates such as 4.5S RNA. The protein component plays an auxiliary but essential role in vivo by binding to the 5'-leader sequence and broadening the substrate specificity of the ribozyme.</text>
</comment>